<keyword evidence="9" id="KW-1185">Reference proteome</keyword>
<dbReference type="SUPFAM" id="SSF48726">
    <property type="entry name" value="Immunoglobulin"/>
    <property type="match status" value="2"/>
</dbReference>
<keyword evidence="6" id="KW-1133">Transmembrane helix</keyword>
<feature type="region of interest" description="Disordered" evidence="5">
    <location>
        <begin position="538"/>
        <end position="599"/>
    </location>
</feature>
<dbReference type="GO" id="GO:0016020">
    <property type="term" value="C:membrane"/>
    <property type="evidence" value="ECO:0007669"/>
    <property type="project" value="UniProtKB-SubCell"/>
</dbReference>
<keyword evidence="4" id="KW-0325">Glycoprotein</keyword>
<feature type="region of interest" description="Disordered" evidence="5">
    <location>
        <begin position="207"/>
        <end position="230"/>
    </location>
</feature>
<evidence type="ECO:0000256" key="3">
    <source>
        <dbReference type="ARBA" id="ARBA00023136"/>
    </source>
</evidence>
<dbReference type="PANTHER" id="PTHR12080">
    <property type="entry name" value="SIGNALING LYMPHOCYTIC ACTIVATION MOLECULE"/>
    <property type="match status" value="1"/>
</dbReference>
<protein>
    <recommendedName>
        <fullName evidence="7">Immunoglobulin domain-containing protein</fullName>
    </recommendedName>
</protein>
<feature type="region of interest" description="Disordered" evidence="5">
    <location>
        <begin position="484"/>
        <end position="517"/>
    </location>
</feature>
<dbReference type="AlphaFoldDB" id="A0A8B9DRP3"/>
<name>A0A8B9DRP3_ANSCY</name>
<reference evidence="8" key="2">
    <citation type="submission" date="2025-09" db="UniProtKB">
        <authorList>
            <consortium name="Ensembl"/>
        </authorList>
    </citation>
    <scope>IDENTIFICATION</scope>
</reference>
<keyword evidence="3 6" id="KW-0472">Membrane</keyword>
<dbReference type="InterPro" id="IPR015631">
    <property type="entry name" value="CD2/SLAM_rcpt"/>
</dbReference>
<keyword evidence="2" id="KW-0732">Signal</keyword>
<dbReference type="Proteomes" id="UP000694521">
    <property type="component" value="Unplaced"/>
</dbReference>
<dbReference type="Pfam" id="PF07686">
    <property type="entry name" value="V-set"/>
    <property type="match status" value="1"/>
</dbReference>
<dbReference type="InterPro" id="IPR013106">
    <property type="entry name" value="Ig_V-set"/>
</dbReference>
<accession>A0A8B9DRP3</accession>
<sequence>MGTNPAVPRSPSLPSAPVLLRGRFFSTPLPGSQLGGAGAPVRRRGREHPAPAGSIPEPGAELLVPVSQPAESFSTAAAAAPRARGASQPAGASSPSPTPESPGDGGRALVPSPCQVAVPARRRPSWRYLPNSGIRAPALLYCTRRRARAGQRLQRASGAGEVPAGLGGGGEALAEGLSIVPRVSPGRHSPGKVRCCLWADLHASSPPPAQLRSALPRAGDGDMGGSRGRRRPLEPRLLALLLIAAGTAGTQPLPASGVRGRSVLLSPALPNGSSVKTVEWYFRAGAGKKIQVAEFGPEGFRRPDPRDRFKQRLEMPNATALRIGGLEPGDSGVYEVQIKYDSTTEVDDPSFNLSVYEPVPPPLIQHQLHSRGAQGCNVTLRCSLPPGSPARAAWQLGDASGTPWGQRVDGQTLQLAIPASALNATYTCVARSPAEEQSCSVDVKALCEHEAGRQRWYICLGVLAAVVGPLAVLLCLRRRRRRRRKAAEGGGHRHRDRVPVAPGDTGGTGGSRVPPGCDVPRAGGSPCPHGGVAPGPPCHPCSPSPAPLSPAALSVAEEPQYAQVLRRSPAEEDEQPPQPRTPLKTIYSEVGAGLAQPQA</sequence>
<dbReference type="Gene3D" id="2.60.40.10">
    <property type="entry name" value="Immunoglobulins"/>
    <property type="match status" value="2"/>
</dbReference>
<evidence type="ECO:0000313" key="8">
    <source>
        <dbReference type="Ensembl" id="ENSACDP00005010461.1"/>
    </source>
</evidence>
<feature type="transmembrane region" description="Helical" evidence="6">
    <location>
        <begin position="455"/>
        <end position="476"/>
    </location>
</feature>
<evidence type="ECO:0000259" key="7">
    <source>
        <dbReference type="SMART" id="SM00409"/>
    </source>
</evidence>
<dbReference type="InterPro" id="IPR013783">
    <property type="entry name" value="Ig-like_fold"/>
</dbReference>
<comment type="subcellular location">
    <subcellularLocation>
        <location evidence="1">Membrane</location>
    </subcellularLocation>
</comment>
<evidence type="ECO:0000256" key="2">
    <source>
        <dbReference type="ARBA" id="ARBA00022729"/>
    </source>
</evidence>
<proteinExistence type="predicted"/>
<keyword evidence="6" id="KW-0812">Transmembrane</keyword>
<evidence type="ECO:0000256" key="4">
    <source>
        <dbReference type="ARBA" id="ARBA00023180"/>
    </source>
</evidence>
<feature type="domain" description="Immunoglobulin" evidence="7">
    <location>
        <begin position="252"/>
        <end position="356"/>
    </location>
</feature>
<feature type="compositionally biased region" description="Low complexity" evidence="5">
    <location>
        <begin position="68"/>
        <end position="95"/>
    </location>
</feature>
<gene>
    <name evidence="8" type="primary">LOC125180241</name>
</gene>
<dbReference type="PANTHER" id="PTHR12080:SF121">
    <property type="entry name" value="IG-LIKE DOMAIN-CONTAINING PROTEIN-RELATED"/>
    <property type="match status" value="1"/>
</dbReference>
<evidence type="ECO:0000313" key="9">
    <source>
        <dbReference type="Proteomes" id="UP000694521"/>
    </source>
</evidence>
<dbReference type="SMART" id="SM00409">
    <property type="entry name" value="IG"/>
    <property type="match status" value="2"/>
</dbReference>
<feature type="compositionally biased region" description="Pro residues" evidence="5">
    <location>
        <begin position="538"/>
        <end position="548"/>
    </location>
</feature>
<organism evidence="8 9">
    <name type="scientific">Anser cygnoides</name>
    <name type="common">Swan goose</name>
    <dbReference type="NCBI Taxonomy" id="8845"/>
    <lineage>
        <taxon>Eukaryota</taxon>
        <taxon>Metazoa</taxon>
        <taxon>Chordata</taxon>
        <taxon>Craniata</taxon>
        <taxon>Vertebrata</taxon>
        <taxon>Euteleostomi</taxon>
        <taxon>Archelosauria</taxon>
        <taxon>Archosauria</taxon>
        <taxon>Dinosauria</taxon>
        <taxon>Saurischia</taxon>
        <taxon>Theropoda</taxon>
        <taxon>Coelurosauria</taxon>
        <taxon>Aves</taxon>
        <taxon>Neognathae</taxon>
        <taxon>Galloanserae</taxon>
        <taxon>Anseriformes</taxon>
        <taxon>Anatidae</taxon>
        <taxon>Anserinae</taxon>
        <taxon>Anser</taxon>
    </lineage>
</organism>
<evidence type="ECO:0000256" key="5">
    <source>
        <dbReference type="SAM" id="MobiDB-lite"/>
    </source>
</evidence>
<reference evidence="8" key="1">
    <citation type="submission" date="2025-08" db="UniProtKB">
        <authorList>
            <consortium name="Ensembl"/>
        </authorList>
    </citation>
    <scope>IDENTIFICATION</scope>
</reference>
<dbReference type="Ensembl" id="ENSACDT00005012545.1">
    <property type="protein sequence ID" value="ENSACDP00005010461.1"/>
    <property type="gene ID" value="ENSACDG00005007616.1"/>
</dbReference>
<dbReference type="InterPro" id="IPR036179">
    <property type="entry name" value="Ig-like_dom_sf"/>
</dbReference>
<evidence type="ECO:0000256" key="6">
    <source>
        <dbReference type="SAM" id="Phobius"/>
    </source>
</evidence>
<feature type="region of interest" description="Disordered" evidence="5">
    <location>
        <begin position="23"/>
        <end position="111"/>
    </location>
</feature>
<evidence type="ECO:0000256" key="1">
    <source>
        <dbReference type="ARBA" id="ARBA00004370"/>
    </source>
</evidence>
<feature type="domain" description="Immunoglobulin" evidence="7">
    <location>
        <begin position="367"/>
        <end position="446"/>
    </location>
</feature>
<dbReference type="InterPro" id="IPR003599">
    <property type="entry name" value="Ig_sub"/>
</dbReference>